<dbReference type="EMBL" id="CAJOBA010005255">
    <property type="protein sequence ID" value="CAF3737799.1"/>
    <property type="molecule type" value="Genomic_DNA"/>
</dbReference>
<dbReference type="InterPro" id="IPR023346">
    <property type="entry name" value="Lysozyme-like_dom_sf"/>
</dbReference>
<gene>
    <name evidence="3" type="ORF">GPM918_LOCUS26851</name>
    <name evidence="2" type="ORF">OVA965_LOCUS12848</name>
    <name evidence="5" type="ORF">SRO942_LOCUS27074</name>
    <name evidence="4" type="ORF">TMI583_LOCUS12852</name>
</gene>
<dbReference type="EMBL" id="CAJNOQ010010992">
    <property type="protein sequence ID" value="CAF1266140.1"/>
    <property type="molecule type" value="Genomic_DNA"/>
</dbReference>
<dbReference type="Pfam" id="PF01464">
    <property type="entry name" value="SLT"/>
    <property type="match status" value="1"/>
</dbReference>
<protein>
    <recommendedName>
        <fullName evidence="1">Transglycosylase SLT domain-containing protein</fullName>
    </recommendedName>
</protein>
<keyword evidence="6" id="KW-1185">Reference proteome</keyword>
<dbReference type="CDD" id="cd00254">
    <property type="entry name" value="LT-like"/>
    <property type="match status" value="1"/>
</dbReference>
<evidence type="ECO:0000259" key="1">
    <source>
        <dbReference type="Pfam" id="PF01464"/>
    </source>
</evidence>
<feature type="domain" description="Transglycosylase SLT" evidence="1">
    <location>
        <begin position="34"/>
        <end position="142"/>
    </location>
</feature>
<sequence length="183" mass="19850">MAGGPQTGEKPGDAREETTLNEKIPGWLQPHREIVNAAAQKANFPADLIGAVIFQESGGNLNVILTMNPNGGQDEGLMQVNPETAKELEQKYPDRFQGLSGAAKNVMFGASYLKDMFDSVAEHNYGVTLRAYNSGPNGVDKNDLRALPAGTGDKTYVDKVLRCWSDISQGRDPPADHYASEFH</sequence>
<evidence type="ECO:0000313" key="4">
    <source>
        <dbReference type="EMBL" id="CAF3737799.1"/>
    </source>
</evidence>
<dbReference type="Proteomes" id="UP000677228">
    <property type="component" value="Unassembled WGS sequence"/>
</dbReference>
<evidence type="ECO:0000313" key="2">
    <source>
        <dbReference type="EMBL" id="CAF0965902.1"/>
    </source>
</evidence>
<dbReference type="AlphaFoldDB" id="A0A815B4F9"/>
<dbReference type="EMBL" id="CAJNOK010005249">
    <property type="protein sequence ID" value="CAF0965902.1"/>
    <property type="molecule type" value="Genomic_DNA"/>
</dbReference>
<organism evidence="3 6">
    <name type="scientific">Didymodactylos carnosus</name>
    <dbReference type="NCBI Taxonomy" id="1234261"/>
    <lineage>
        <taxon>Eukaryota</taxon>
        <taxon>Metazoa</taxon>
        <taxon>Spiralia</taxon>
        <taxon>Gnathifera</taxon>
        <taxon>Rotifera</taxon>
        <taxon>Eurotatoria</taxon>
        <taxon>Bdelloidea</taxon>
        <taxon>Philodinida</taxon>
        <taxon>Philodinidae</taxon>
        <taxon>Didymodactylos</taxon>
    </lineage>
</organism>
<dbReference type="Proteomes" id="UP000682733">
    <property type="component" value="Unassembled WGS sequence"/>
</dbReference>
<dbReference type="Gene3D" id="1.10.530.10">
    <property type="match status" value="1"/>
</dbReference>
<dbReference type="Proteomes" id="UP000663829">
    <property type="component" value="Unassembled WGS sequence"/>
</dbReference>
<dbReference type="SUPFAM" id="SSF53955">
    <property type="entry name" value="Lysozyme-like"/>
    <property type="match status" value="1"/>
</dbReference>
<accession>A0A815B4F9</accession>
<reference evidence="3" key="1">
    <citation type="submission" date="2021-02" db="EMBL/GenBank/DDBJ databases">
        <authorList>
            <person name="Nowell W R."/>
        </authorList>
    </citation>
    <scope>NUCLEOTIDE SEQUENCE</scope>
</reference>
<dbReference type="OrthoDB" id="1193027at2759"/>
<evidence type="ECO:0000313" key="6">
    <source>
        <dbReference type="Proteomes" id="UP000663829"/>
    </source>
</evidence>
<dbReference type="EMBL" id="CAJOBC010021000">
    <property type="protein sequence ID" value="CAF4049222.1"/>
    <property type="molecule type" value="Genomic_DNA"/>
</dbReference>
<dbReference type="Proteomes" id="UP000681722">
    <property type="component" value="Unassembled WGS sequence"/>
</dbReference>
<name>A0A815B4F9_9BILA</name>
<evidence type="ECO:0000313" key="5">
    <source>
        <dbReference type="EMBL" id="CAF4049222.1"/>
    </source>
</evidence>
<comment type="caution">
    <text evidence="3">The sequence shown here is derived from an EMBL/GenBank/DDBJ whole genome shotgun (WGS) entry which is preliminary data.</text>
</comment>
<evidence type="ECO:0000313" key="3">
    <source>
        <dbReference type="EMBL" id="CAF1266140.1"/>
    </source>
</evidence>
<dbReference type="InterPro" id="IPR008258">
    <property type="entry name" value="Transglycosylase_SLT_dom_1"/>
</dbReference>
<proteinExistence type="predicted"/>